<dbReference type="Proteomes" id="UP000000343">
    <property type="component" value="Chromosome"/>
</dbReference>
<dbReference type="RefSeq" id="WP_013580319.1">
    <property type="nucleotide sequence ID" value="NC_015064.1"/>
</dbReference>
<protein>
    <submittedName>
        <fullName evidence="1">Uncharacterized protein</fullName>
    </submittedName>
</protein>
<gene>
    <name evidence="1" type="ordered locus">AciX9_1954</name>
</gene>
<proteinExistence type="predicted"/>
<reference evidence="2" key="1">
    <citation type="submission" date="2011-01" db="EMBL/GenBank/DDBJ databases">
        <title>Complete sequence of chromosome of Acidobacterium sp. MP5ACTX9.</title>
        <authorList>
            <consortium name="US DOE Joint Genome Institute"/>
            <person name="Lucas S."/>
            <person name="Copeland A."/>
            <person name="Lapidus A."/>
            <person name="Cheng J.-F."/>
            <person name="Goodwin L."/>
            <person name="Pitluck S."/>
            <person name="Teshima H."/>
            <person name="Detter J.C."/>
            <person name="Han C."/>
            <person name="Tapia R."/>
            <person name="Land M."/>
            <person name="Hauser L."/>
            <person name="Kyrpides N."/>
            <person name="Ivanova N."/>
            <person name="Ovchinnikova G."/>
            <person name="Pagani I."/>
            <person name="Rawat S.R."/>
            <person name="Mannisto M."/>
            <person name="Haggblom M.M."/>
            <person name="Woyke T."/>
        </authorList>
    </citation>
    <scope>NUCLEOTIDE SEQUENCE [LARGE SCALE GENOMIC DNA]</scope>
    <source>
        <strain evidence="2">MP5ACTX9</strain>
    </source>
</reference>
<dbReference type="AlphaFoldDB" id="E8X0P9"/>
<name>E8X0P9_GRATM</name>
<organism evidence="2">
    <name type="scientific">Granulicella tundricola (strain ATCC BAA-1859 / DSM 23138 / MP5ACTX9)</name>
    <dbReference type="NCBI Taxonomy" id="1198114"/>
    <lineage>
        <taxon>Bacteria</taxon>
        <taxon>Pseudomonadati</taxon>
        <taxon>Acidobacteriota</taxon>
        <taxon>Terriglobia</taxon>
        <taxon>Terriglobales</taxon>
        <taxon>Acidobacteriaceae</taxon>
        <taxon>Granulicella</taxon>
    </lineage>
</organism>
<dbReference type="KEGG" id="acm:AciX9_1954"/>
<accession>E8X0P9</accession>
<evidence type="ECO:0000313" key="2">
    <source>
        <dbReference type="Proteomes" id="UP000000343"/>
    </source>
</evidence>
<evidence type="ECO:0000313" key="1">
    <source>
        <dbReference type="EMBL" id="ADW69000.1"/>
    </source>
</evidence>
<keyword evidence="2" id="KW-1185">Reference proteome</keyword>
<dbReference type="PaxDb" id="1198114-AciX9_1954"/>
<sequence length="79" mass="8689">MANTSFVKTANERRYISKGDNAADGSPLLEAPHPLSLSMNAHVIFANAVGDPDAKALVEEWRPRFIIRAATSQEVEAWH</sequence>
<dbReference type="STRING" id="1198114.AciX9_1954"/>
<dbReference type="EMBL" id="CP002480">
    <property type="protein sequence ID" value="ADW69000.1"/>
    <property type="molecule type" value="Genomic_DNA"/>
</dbReference>
<dbReference type="HOGENOM" id="CLU_2601149_0_0_0"/>